<feature type="transmembrane region" description="Helical" evidence="1">
    <location>
        <begin position="226"/>
        <end position="244"/>
    </location>
</feature>
<sequence>MKALLKNSLSDYLWVEIVAVVLAAVIVGAVTAYVSADSIYKASIIGGSITPIMGAPGQLSGQGEEKAPSYYAQRYMEIKERITGIFGSLVWSNSGLLSSVFGIAAMVALFPFVYRLRTSFVPLLFRERSGPIKLGLTGLLLALLLLLPLFLSASFPLVLVARNWLSGVSLSSVILLNGILWALLLMLSVSIYSTYILWGRLDLSLVFTLLLAFGLSGKLSFAWKTVWIYLATSVGLVVVMVVVLQRRLMSV</sequence>
<dbReference type="AlphaFoldDB" id="A0AAE4NV78"/>
<keyword evidence="1" id="KW-1133">Transmembrane helix</keyword>
<reference evidence="2 3" key="1">
    <citation type="submission" date="2023-08" db="EMBL/GenBank/DDBJ databases">
        <title>Draft genome sequence of Thermococcus waiotapuensis WT1T, a thermophilic sulphur-dependent archaeon from order Thermococcales.</title>
        <authorList>
            <person name="Manners S.H."/>
            <person name="Carere C.R."/>
            <person name="Dhami M.K."/>
            <person name="Dobson R.C.J."/>
            <person name="Stott M.B."/>
        </authorList>
    </citation>
    <scope>NUCLEOTIDE SEQUENCE [LARGE SCALE GENOMIC DNA]</scope>
    <source>
        <strain evidence="2 3">WT1</strain>
    </source>
</reference>
<dbReference type="Proteomes" id="UP001245683">
    <property type="component" value="Unassembled WGS sequence"/>
</dbReference>
<comment type="caution">
    <text evidence="2">The sequence shown here is derived from an EMBL/GenBank/DDBJ whole genome shotgun (WGS) entry which is preliminary data.</text>
</comment>
<feature type="transmembrane region" description="Helical" evidence="1">
    <location>
        <begin position="96"/>
        <end position="114"/>
    </location>
</feature>
<dbReference type="RefSeq" id="WP_315339804.1">
    <property type="nucleotide sequence ID" value="NZ_JAVDZE010000001.1"/>
</dbReference>
<keyword evidence="3" id="KW-1185">Reference proteome</keyword>
<keyword evidence="1" id="KW-0812">Transmembrane</keyword>
<feature type="transmembrane region" description="Helical" evidence="1">
    <location>
        <begin position="164"/>
        <end position="189"/>
    </location>
</feature>
<gene>
    <name evidence="2" type="ORF">RBI02_01775</name>
</gene>
<evidence type="ECO:0000313" key="2">
    <source>
        <dbReference type="EMBL" id="MDV3103277.1"/>
    </source>
</evidence>
<evidence type="ECO:0000313" key="3">
    <source>
        <dbReference type="Proteomes" id="UP001245683"/>
    </source>
</evidence>
<dbReference type="EMBL" id="JAVDZE010000001">
    <property type="protein sequence ID" value="MDV3103277.1"/>
    <property type="molecule type" value="Genomic_DNA"/>
</dbReference>
<protein>
    <submittedName>
        <fullName evidence="2">Uncharacterized protein</fullName>
    </submittedName>
</protein>
<evidence type="ECO:0000256" key="1">
    <source>
        <dbReference type="SAM" id="Phobius"/>
    </source>
</evidence>
<proteinExistence type="predicted"/>
<feature type="transmembrane region" description="Helical" evidence="1">
    <location>
        <begin position="12"/>
        <end position="34"/>
    </location>
</feature>
<feature type="transmembrane region" description="Helical" evidence="1">
    <location>
        <begin position="201"/>
        <end position="220"/>
    </location>
</feature>
<organism evidence="2 3">
    <name type="scientific">Thermococcus waiotapuensis</name>
    <dbReference type="NCBI Taxonomy" id="90909"/>
    <lineage>
        <taxon>Archaea</taxon>
        <taxon>Methanobacteriati</taxon>
        <taxon>Methanobacteriota</taxon>
        <taxon>Thermococci</taxon>
        <taxon>Thermococcales</taxon>
        <taxon>Thermococcaceae</taxon>
        <taxon>Thermococcus</taxon>
    </lineage>
</organism>
<keyword evidence="1" id="KW-0472">Membrane</keyword>
<name>A0AAE4NV78_9EURY</name>
<accession>A0AAE4NV78</accession>
<feature type="transmembrane region" description="Helical" evidence="1">
    <location>
        <begin position="134"/>
        <end position="158"/>
    </location>
</feature>